<sequence length="274" mass="32057">MFSWNSRRYWDLWPYELPLHHFPGQPELPHEPPLEQQQRPLVHFLQPNEVPPAENDDIYQVFNFMNRCYLLAGIFMIITVFQWLLFTLLVKQKGLFVLPGFICLMLAFTALMMLTFCLKLRSNRWFGYIFAWLFVETVAMSVILLLPVRSIQNISVALVAALIVLAVCYFQGAWLPMFILPGVIVLVVVLIVFAALAGAVLILFILTDQSVYRVVYFGLILFVTLPMSLFHAQVIHGRRYRLPKEAFMSCAVIIYMHFSLFFMAFYYLIWVHKW</sequence>
<feature type="transmembrane region" description="Helical" evidence="1">
    <location>
        <begin position="125"/>
        <end position="145"/>
    </location>
</feature>
<evidence type="ECO:0000313" key="3">
    <source>
        <dbReference type="Proteomes" id="UP000008792"/>
    </source>
</evidence>
<evidence type="ECO:0000313" key="2">
    <source>
        <dbReference type="EMBL" id="EDW57915.1"/>
    </source>
</evidence>
<dbReference type="OrthoDB" id="7845278at2759"/>
<keyword evidence="1" id="KW-0472">Membrane</keyword>
<proteinExistence type="predicted"/>
<feature type="transmembrane region" description="Helical" evidence="1">
    <location>
        <begin position="151"/>
        <end position="170"/>
    </location>
</feature>
<dbReference type="Proteomes" id="UP000008792">
    <property type="component" value="Unassembled WGS sequence"/>
</dbReference>
<feature type="transmembrane region" description="Helical" evidence="1">
    <location>
        <begin position="68"/>
        <end position="90"/>
    </location>
</feature>
<keyword evidence="3" id="KW-1185">Reference proteome</keyword>
<organism evidence="2 3">
    <name type="scientific">Drosophila virilis</name>
    <name type="common">Fruit fly</name>
    <dbReference type="NCBI Taxonomy" id="7244"/>
    <lineage>
        <taxon>Eukaryota</taxon>
        <taxon>Metazoa</taxon>
        <taxon>Ecdysozoa</taxon>
        <taxon>Arthropoda</taxon>
        <taxon>Hexapoda</taxon>
        <taxon>Insecta</taxon>
        <taxon>Pterygota</taxon>
        <taxon>Neoptera</taxon>
        <taxon>Endopterygota</taxon>
        <taxon>Diptera</taxon>
        <taxon>Brachycera</taxon>
        <taxon>Muscomorpha</taxon>
        <taxon>Ephydroidea</taxon>
        <taxon>Drosophilidae</taxon>
        <taxon>Drosophila</taxon>
    </lineage>
</organism>
<keyword evidence="1" id="KW-1133">Transmembrane helix</keyword>
<feature type="transmembrane region" description="Helical" evidence="1">
    <location>
        <begin position="177"/>
        <end position="205"/>
    </location>
</feature>
<dbReference type="HOGENOM" id="CLU_072902_0_0_1"/>
<name>B4M9N9_DROVI</name>
<feature type="transmembrane region" description="Helical" evidence="1">
    <location>
        <begin position="246"/>
        <end position="269"/>
    </location>
</feature>
<protein>
    <submittedName>
        <fullName evidence="2">Uncharacterized protein</fullName>
    </submittedName>
</protein>
<dbReference type="EMBL" id="CH940654">
    <property type="protein sequence ID" value="EDW57915.1"/>
    <property type="molecule type" value="Genomic_DNA"/>
</dbReference>
<keyword evidence="1" id="KW-0812">Transmembrane</keyword>
<reference evidence="2 3" key="1">
    <citation type="journal article" date="2007" name="Nature">
        <title>Evolution of genes and genomes on the Drosophila phylogeny.</title>
        <authorList>
            <consortium name="Drosophila 12 Genomes Consortium"/>
            <person name="Clark A.G."/>
            <person name="Eisen M.B."/>
            <person name="Smith D.R."/>
            <person name="Bergman C.M."/>
            <person name="Oliver B."/>
            <person name="Markow T.A."/>
            <person name="Kaufman T.C."/>
            <person name="Kellis M."/>
            <person name="Gelbart W."/>
            <person name="Iyer V.N."/>
            <person name="Pollard D.A."/>
            <person name="Sackton T.B."/>
            <person name="Larracuente A.M."/>
            <person name="Singh N.D."/>
            <person name="Abad J.P."/>
            <person name="Abt D.N."/>
            <person name="Adryan B."/>
            <person name="Aguade M."/>
            <person name="Akashi H."/>
            <person name="Anderson W.W."/>
            <person name="Aquadro C.F."/>
            <person name="Ardell D.H."/>
            <person name="Arguello R."/>
            <person name="Artieri C.G."/>
            <person name="Barbash D.A."/>
            <person name="Barker D."/>
            <person name="Barsanti P."/>
            <person name="Batterham P."/>
            <person name="Batzoglou S."/>
            <person name="Begun D."/>
            <person name="Bhutkar A."/>
            <person name="Blanco E."/>
            <person name="Bosak S.A."/>
            <person name="Bradley R.K."/>
            <person name="Brand A.D."/>
            <person name="Brent M.R."/>
            <person name="Brooks A.N."/>
            <person name="Brown R.H."/>
            <person name="Butlin R.K."/>
            <person name="Caggese C."/>
            <person name="Calvi B.R."/>
            <person name="Bernardo de Carvalho A."/>
            <person name="Caspi A."/>
            <person name="Castrezana S."/>
            <person name="Celniker S.E."/>
            <person name="Chang J.L."/>
            <person name="Chapple C."/>
            <person name="Chatterji S."/>
            <person name="Chinwalla A."/>
            <person name="Civetta A."/>
            <person name="Clifton S.W."/>
            <person name="Comeron J.M."/>
            <person name="Costello J.C."/>
            <person name="Coyne J.A."/>
            <person name="Daub J."/>
            <person name="David R.G."/>
            <person name="Delcher A.L."/>
            <person name="Delehaunty K."/>
            <person name="Do C.B."/>
            <person name="Ebling H."/>
            <person name="Edwards K."/>
            <person name="Eickbush T."/>
            <person name="Evans J.D."/>
            <person name="Filipski A."/>
            <person name="Findeiss S."/>
            <person name="Freyhult E."/>
            <person name="Fulton L."/>
            <person name="Fulton R."/>
            <person name="Garcia A.C."/>
            <person name="Gardiner A."/>
            <person name="Garfield D.A."/>
            <person name="Garvin B.E."/>
            <person name="Gibson G."/>
            <person name="Gilbert D."/>
            <person name="Gnerre S."/>
            <person name="Godfrey J."/>
            <person name="Good R."/>
            <person name="Gotea V."/>
            <person name="Gravely B."/>
            <person name="Greenberg A.J."/>
            <person name="Griffiths-Jones S."/>
            <person name="Gross S."/>
            <person name="Guigo R."/>
            <person name="Gustafson E.A."/>
            <person name="Haerty W."/>
            <person name="Hahn M.W."/>
            <person name="Halligan D.L."/>
            <person name="Halpern A.L."/>
            <person name="Halter G.M."/>
            <person name="Han M.V."/>
            <person name="Heger A."/>
            <person name="Hillier L."/>
            <person name="Hinrichs A.S."/>
            <person name="Holmes I."/>
            <person name="Hoskins R.A."/>
            <person name="Hubisz M.J."/>
            <person name="Hultmark D."/>
            <person name="Huntley M.A."/>
            <person name="Jaffe D.B."/>
            <person name="Jagadeeshan S."/>
            <person name="Jeck W.R."/>
            <person name="Johnson J."/>
            <person name="Jones C.D."/>
            <person name="Jordan W.C."/>
            <person name="Karpen G.H."/>
            <person name="Kataoka E."/>
            <person name="Keightley P.D."/>
            <person name="Kheradpour P."/>
            <person name="Kirkness E.F."/>
            <person name="Koerich L.B."/>
            <person name="Kristiansen K."/>
            <person name="Kudrna D."/>
            <person name="Kulathinal R.J."/>
            <person name="Kumar S."/>
            <person name="Kwok R."/>
            <person name="Lander E."/>
            <person name="Langley C.H."/>
            <person name="Lapoint R."/>
            <person name="Lazzaro B.P."/>
            <person name="Lee S.J."/>
            <person name="Levesque L."/>
            <person name="Li R."/>
            <person name="Lin C.F."/>
            <person name="Lin M.F."/>
            <person name="Lindblad-Toh K."/>
            <person name="Llopart A."/>
            <person name="Long M."/>
            <person name="Low L."/>
            <person name="Lozovsky E."/>
            <person name="Lu J."/>
            <person name="Luo M."/>
            <person name="Machado C.A."/>
            <person name="Makalowski W."/>
            <person name="Marzo M."/>
            <person name="Matsuda M."/>
            <person name="Matzkin L."/>
            <person name="McAllister B."/>
            <person name="McBride C.S."/>
            <person name="McKernan B."/>
            <person name="McKernan K."/>
            <person name="Mendez-Lago M."/>
            <person name="Minx P."/>
            <person name="Mollenhauer M.U."/>
            <person name="Montooth K."/>
            <person name="Mount S.M."/>
            <person name="Mu X."/>
            <person name="Myers E."/>
            <person name="Negre B."/>
            <person name="Newfeld S."/>
            <person name="Nielsen R."/>
            <person name="Noor M.A."/>
            <person name="O'Grady P."/>
            <person name="Pachter L."/>
            <person name="Papaceit M."/>
            <person name="Parisi M.J."/>
            <person name="Parisi M."/>
            <person name="Parts L."/>
            <person name="Pedersen J.S."/>
            <person name="Pesole G."/>
            <person name="Phillippy A.M."/>
            <person name="Ponting C.P."/>
            <person name="Pop M."/>
            <person name="Porcelli D."/>
            <person name="Powell J.R."/>
            <person name="Prohaska S."/>
            <person name="Pruitt K."/>
            <person name="Puig M."/>
            <person name="Quesneville H."/>
            <person name="Ram K.R."/>
            <person name="Rand D."/>
            <person name="Rasmussen M.D."/>
            <person name="Reed L.K."/>
            <person name="Reenan R."/>
            <person name="Reily A."/>
            <person name="Remington K.A."/>
            <person name="Rieger T.T."/>
            <person name="Ritchie M.G."/>
            <person name="Robin C."/>
            <person name="Rogers Y.H."/>
            <person name="Rohde C."/>
            <person name="Rozas J."/>
            <person name="Rubenfield M.J."/>
            <person name="Ruiz A."/>
            <person name="Russo S."/>
            <person name="Salzberg S.L."/>
            <person name="Sanchez-Gracia A."/>
            <person name="Saranga D.J."/>
            <person name="Sato H."/>
            <person name="Schaeffer S.W."/>
            <person name="Schatz M.C."/>
            <person name="Schlenke T."/>
            <person name="Schwartz R."/>
            <person name="Segarra C."/>
            <person name="Singh R.S."/>
            <person name="Sirot L."/>
            <person name="Sirota M."/>
            <person name="Sisneros N.B."/>
            <person name="Smith C.D."/>
            <person name="Smith T.F."/>
            <person name="Spieth J."/>
            <person name="Stage D.E."/>
            <person name="Stark A."/>
            <person name="Stephan W."/>
            <person name="Strausberg R.L."/>
            <person name="Strempel S."/>
            <person name="Sturgill D."/>
            <person name="Sutton G."/>
            <person name="Sutton G.G."/>
            <person name="Tao W."/>
            <person name="Teichmann S."/>
            <person name="Tobari Y.N."/>
            <person name="Tomimura Y."/>
            <person name="Tsolas J.M."/>
            <person name="Valente V.L."/>
            <person name="Venter E."/>
            <person name="Venter J.C."/>
            <person name="Vicario S."/>
            <person name="Vieira F.G."/>
            <person name="Vilella A.J."/>
            <person name="Villasante A."/>
            <person name="Walenz B."/>
            <person name="Wang J."/>
            <person name="Wasserman M."/>
            <person name="Watts T."/>
            <person name="Wilson D."/>
            <person name="Wilson R.K."/>
            <person name="Wing R.A."/>
            <person name="Wolfner M.F."/>
            <person name="Wong A."/>
            <person name="Wong G.K."/>
            <person name="Wu C.I."/>
            <person name="Wu G."/>
            <person name="Yamamoto D."/>
            <person name="Yang H.P."/>
            <person name="Yang S.P."/>
            <person name="Yorke J.A."/>
            <person name="Yoshida K."/>
            <person name="Zdobnov E."/>
            <person name="Zhang P."/>
            <person name="Zhang Y."/>
            <person name="Zimin A.V."/>
            <person name="Baldwin J."/>
            <person name="Abdouelleil A."/>
            <person name="Abdulkadir J."/>
            <person name="Abebe A."/>
            <person name="Abera B."/>
            <person name="Abreu J."/>
            <person name="Acer S.C."/>
            <person name="Aftuck L."/>
            <person name="Alexander A."/>
            <person name="An P."/>
            <person name="Anderson E."/>
            <person name="Anderson S."/>
            <person name="Arachi H."/>
            <person name="Azer M."/>
            <person name="Bachantsang P."/>
            <person name="Barry A."/>
            <person name="Bayul T."/>
            <person name="Berlin A."/>
            <person name="Bessette D."/>
            <person name="Bloom T."/>
            <person name="Blye J."/>
            <person name="Boguslavskiy L."/>
            <person name="Bonnet C."/>
            <person name="Boukhgalter B."/>
            <person name="Bourzgui I."/>
            <person name="Brown A."/>
            <person name="Cahill P."/>
            <person name="Channer S."/>
            <person name="Cheshatsang Y."/>
            <person name="Chuda L."/>
            <person name="Citroen M."/>
            <person name="Collymore A."/>
            <person name="Cooke P."/>
            <person name="Costello M."/>
            <person name="D'Aco K."/>
            <person name="Daza R."/>
            <person name="De Haan G."/>
            <person name="DeGray S."/>
            <person name="DeMaso C."/>
            <person name="Dhargay N."/>
            <person name="Dooley K."/>
            <person name="Dooley E."/>
            <person name="Doricent M."/>
            <person name="Dorje P."/>
            <person name="Dorjee K."/>
            <person name="Dupes A."/>
            <person name="Elong R."/>
            <person name="Falk J."/>
            <person name="Farina A."/>
            <person name="Faro S."/>
            <person name="Ferguson D."/>
            <person name="Fisher S."/>
            <person name="Foley C.D."/>
            <person name="Franke A."/>
            <person name="Friedrich D."/>
            <person name="Gadbois L."/>
            <person name="Gearin G."/>
            <person name="Gearin C.R."/>
            <person name="Giannoukos G."/>
            <person name="Goode T."/>
            <person name="Graham J."/>
            <person name="Grandbois E."/>
            <person name="Grewal S."/>
            <person name="Gyaltsen K."/>
            <person name="Hafez N."/>
            <person name="Hagos B."/>
            <person name="Hall J."/>
            <person name="Henson C."/>
            <person name="Hollinger A."/>
            <person name="Honan T."/>
            <person name="Huard M.D."/>
            <person name="Hughes L."/>
            <person name="Hurhula B."/>
            <person name="Husby M.E."/>
            <person name="Kamat A."/>
            <person name="Kanga B."/>
            <person name="Kashin S."/>
            <person name="Khazanovich D."/>
            <person name="Kisner P."/>
            <person name="Lance K."/>
            <person name="Lara M."/>
            <person name="Lee W."/>
            <person name="Lennon N."/>
            <person name="Letendre F."/>
            <person name="LeVine R."/>
            <person name="Lipovsky A."/>
            <person name="Liu X."/>
            <person name="Liu J."/>
            <person name="Liu S."/>
            <person name="Lokyitsang T."/>
            <person name="Lokyitsang Y."/>
            <person name="Lubonja R."/>
            <person name="Lui A."/>
            <person name="MacDonald P."/>
            <person name="Magnisalis V."/>
            <person name="Maru K."/>
            <person name="Matthews C."/>
            <person name="McCusker W."/>
            <person name="McDonough S."/>
            <person name="Mehta T."/>
            <person name="Meldrim J."/>
            <person name="Meneus L."/>
            <person name="Mihai O."/>
            <person name="Mihalev A."/>
            <person name="Mihova T."/>
            <person name="Mittelman R."/>
            <person name="Mlenga V."/>
            <person name="Montmayeur A."/>
            <person name="Mulrain L."/>
            <person name="Navidi A."/>
            <person name="Naylor J."/>
            <person name="Negash T."/>
            <person name="Nguyen T."/>
            <person name="Nguyen N."/>
            <person name="Nicol R."/>
            <person name="Norbu C."/>
            <person name="Norbu N."/>
            <person name="Novod N."/>
            <person name="O'Neill B."/>
            <person name="Osman S."/>
            <person name="Markiewicz E."/>
            <person name="Oyono O.L."/>
            <person name="Patti C."/>
            <person name="Phunkhang P."/>
            <person name="Pierre F."/>
            <person name="Priest M."/>
            <person name="Raghuraman S."/>
            <person name="Rege F."/>
            <person name="Reyes R."/>
            <person name="Rise C."/>
            <person name="Rogov P."/>
            <person name="Ross K."/>
            <person name="Ryan E."/>
            <person name="Settipalli S."/>
            <person name="Shea T."/>
            <person name="Sherpa N."/>
            <person name="Shi L."/>
            <person name="Shih D."/>
            <person name="Sparrow T."/>
            <person name="Spaulding J."/>
            <person name="Stalker J."/>
            <person name="Stange-Thomann N."/>
            <person name="Stavropoulos S."/>
            <person name="Stone C."/>
            <person name="Strader C."/>
            <person name="Tesfaye S."/>
            <person name="Thomson T."/>
            <person name="Thoulutsang Y."/>
            <person name="Thoulutsang D."/>
            <person name="Topham K."/>
            <person name="Topping I."/>
            <person name="Tsamla T."/>
            <person name="Vassiliev H."/>
            <person name="Vo A."/>
            <person name="Wangchuk T."/>
            <person name="Wangdi T."/>
            <person name="Weiand M."/>
            <person name="Wilkinson J."/>
            <person name="Wilson A."/>
            <person name="Yadav S."/>
            <person name="Young G."/>
            <person name="Yu Q."/>
            <person name="Zembek L."/>
            <person name="Zhong D."/>
            <person name="Zimmer A."/>
            <person name="Zwirko Z."/>
            <person name="Jaffe D.B."/>
            <person name="Alvarez P."/>
            <person name="Brockman W."/>
            <person name="Butler J."/>
            <person name="Chin C."/>
            <person name="Gnerre S."/>
            <person name="Grabherr M."/>
            <person name="Kleber M."/>
            <person name="Mauceli E."/>
            <person name="MacCallum I."/>
        </authorList>
    </citation>
    <scope>NUCLEOTIDE SEQUENCE [LARGE SCALE GENOMIC DNA]</scope>
    <source>
        <strain evidence="3">Tucson 15010-1051.87</strain>
    </source>
</reference>
<accession>B4M9N9</accession>
<dbReference type="OMA" id="YEFVICA"/>
<gene>
    <name evidence="2" type="primary">Dvir\GJ18353</name>
    <name evidence="2" type="ORF">Dvir_GJ18353</name>
</gene>
<evidence type="ECO:0000256" key="1">
    <source>
        <dbReference type="SAM" id="Phobius"/>
    </source>
</evidence>
<dbReference type="eggNOG" id="ENOG502T9HB">
    <property type="taxonomic scope" value="Eukaryota"/>
</dbReference>
<feature type="transmembrane region" description="Helical" evidence="1">
    <location>
        <begin position="96"/>
        <end position="118"/>
    </location>
</feature>
<dbReference type="AlphaFoldDB" id="B4M9N9"/>
<dbReference type="InParanoid" id="B4M9N9"/>
<feature type="transmembrane region" description="Helical" evidence="1">
    <location>
        <begin position="211"/>
        <end position="234"/>
    </location>
</feature>
<dbReference type="PhylomeDB" id="B4M9N9"/>
<dbReference type="KEGG" id="dvi:6633977"/>